<feature type="region of interest" description="Disordered" evidence="5">
    <location>
        <begin position="283"/>
        <end position="336"/>
    </location>
</feature>
<dbReference type="CDD" id="cd05162">
    <property type="entry name" value="PWWP"/>
    <property type="match status" value="1"/>
</dbReference>
<dbReference type="Pfam" id="PF09724">
    <property type="entry name" value="Dcc1"/>
    <property type="match status" value="1"/>
</dbReference>
<dbReference type="Pfam" id="PF00855">
    <property type="entry name" value="PWWP"/>
    <property type="match status" value="1"/>
</dbReference>
<gene>
    <name evidence="7" type="primary">dscc1</name>
    <name evidence="7" type="ORF">Zm00014a_005398</name>
</gene>
<organism evidence="7 8">
    <name type="scientific">Zea mays</name>
    <name type="common">Maize</name>
    <dbReference type="NCBI Taxonomy" id="4577"/>
    <lineage>
        <taxon>Eukaryota</taxon>
        <taxon>Viridiplantae</taxon>
        <taxon>Streptophyta</taxon>
        <taxon>Embryophyta</taxon>
        <taxon>Tracheophyta</taxon>
        <taxon>Spermatophyta</taxon>
        <taxon>Magnoliopsida</taxon>
        <taxon>Liliopsida</taxon>
        <taxon>Poales</taxon>
        <taxon>Poaceae</taxon>
        <taxon>PACMAD clade</taxon>
        <taxon>Panicoideae</taxon>
        <taxon>Andropogonodae</taxon>
        <taxon>Andropogoneae</taxon>
        <taxon>Tripsacinae</taxon>
        <taxon>Zea</taxon>
    </lineage>
</organism>
<dbReference type="Gene3D" id="2.30.30.140">
    <property type="match status" value="1"/>
</dbReference>
<dbReference type="ExpressionAtlas" id="A0A3L6FR04">
    <property type="expression patterns" value="baseline and differential"/>
</dbReference>
<feature type="region of interest" description="Disordered" evidence="5">
    <location>
        <begin position="1"/>
        <end position="48"/>
    </location>
</feature>
<feature type="region of interest" description="Disordered" evidence="5">
    <location>
        <begin position="144"/>
        <end position="184"/>
    </location>
</feature>
<dbReference type="AlphaFoldDB" id="A0A3L6FR04"/>
<dbReference type="InterPro" id="IPR019128">
    <property type="entry name" value="Dcc1"/>
</dbReference>
<dbReference type="PANTHER" id="PTHR13395">
    <property type="entry name" value="SISTER CHROMATID COHESION PROTEIN DCC1-RELATED"/>
    <property type="match status" value="1"/>
</dbReference>
<dbReference type="PROSITE" id="PS50812">
    <property type="entry name" value="PWWP"/>
    <property type="match status" value="1"/>
</dbReference>
<evidence type="ECO:0000256" key="5">
    <source>
        <dbReference type="SAM" id="MobiDB-lite"/>
    </source>
</evidence>
<evidence type="ECO:0000313" key="7">
    <source>
        <dbReference type="EMBL" id="PWZ36891.1"/>
    </source>
</evidence>
<accession>A0A3L6FR04</accession>
<name>A0A3L6FR04_MAIZE</name>
<evidence type="ECO:0000313" key="8">
    <source>
        <dbReference type="Proteomes" id="UP000251960"/>
    </source>
</evidence>
<dbReference type="Proteomes" id="UP000251960">
    <property type="component" value="Chromosome 2"/>
</dbReference>
<keyword evidence="4" id="KW-0539">Nucleus</keyword>
<dbReference type="EMBL" id="NCVQ01000003">
    <property type="protein sequence ID" value="PWZ36891.1"/>
    <property type="molecule type" value="Genomic_DNA"/>
</dbReference>
<dbReference type="GO" id="GO:0006260">
    <property type="term" value="P:DNA replication"/>
    <property type="evidence" value="ECO:0007669"/>
    <property type="project" value="UniProtKB-KW"/>
</dbReference>
<reference evidence="7 8" key="1">
    <citation type="journal article" date="2018" name="Nat. Genet.">
        <title>Extensive intraspecific gene order and gene structural variations between Mo17 and other maize genomes.</title>
        <authorList>
            <person name="Sun S."/>
            <person name="Zhou Y."/>
            <person name="Chen J."/>
            <person name="Shi J."/>
            <person name="Zhao H."/>
            <person name="Zhao H."/>
            <person name="Song W."/>
            <person name="Zhang M."/>
            <person name="Cui Y."/>
            <person name="Dong X."/>
            <person name="Liu H."/>
            <person name="Ma X."/>
            <person name="Jiao Y."/>
            <person name="Wang B."/>
            <person name="Wei X."/>
            <person name="Stein J.C."/>
            <person name="Glaubitz J.C."/>
            <person name="Lu F."/>
            <person name="Yu G."/>
            <person name="Liang C."/>
            <person name="Fengler K."/>
            <person name="Li B."/>
            <person name="Rafalski A."/>
            <person name="Schnable P.S."/>
            <person name="Ware D.H."/>
            <person name="Buckler E.S."/>
            <person name="Lai J."/>
        </authorList>
    </citation>
    <scope>NUCLEOTIDE SEQUENCE [LARGE SCALE GENOMIC DNA]</scope>
    <source>
        <strain evidence="8">cv. Missouri 17</strain>
        <tissue evidence="7">Seedling</tissue>
    </source>
</reference>
<dbReference type="InterPro" id="IPR000313">
    <property type="entry name" value="PWWP_dom"/>
</dbReference>
<dbReference type="SUPFAM" id="SSF63748">
    <property type="entry name" value="Tudor/PWWP/MBT"/>
    <property type="match status" value="1"/>
</dbReference>
<comment type="subcellular location">
    <subcellularLocation>
        <location evidence="1">Nucleus</location>
    </subcellularLocation>
</comment>
<comment type="caution">
    <text evidence="7">The sequence shown here is derived from an EMBL/GenBank/DDBJ whole genome shotgun (WGS) entry which is preliminary data.</text>
</comment>
<dbReference type="GO" id="GO:0007064">
    <property type="term" value="P:mitotic sister chromatid cohesion"/>
    <property type="evidence" value="ECO:0007669"/>
    <property type="project" value="InterPro"/>
</dbReference>
<dbReference type="InterPro" id="IPR000637">
    <property type="entry name" value="HMGI/Y_DNA-bd_CS"/>
</dbReference>
<evidence type="ECO:0000256" key="4">
    <source>
        <dbReference type="ARBA" id="ARBA00023242"/>
    </source>
</evidence>
<evidence type="ECO:0000256" key="3">
    <source>
        <dbReference type="ARBA" id="ARBA00022705"/>
    </source>
</evidence>
<evidence type="ECO:0000256" key="1">
    <source>
        <dbReference type="ARBA" id="ARBA00004123"/>
    </source>
</evidence>
<proteinExistence type="inferred from homology"/>
<dbReference type="GO" id="GO:0006355">
    <property type="term" value="P:regulation of DNA-templated transcription"/>
    <property type="evidence" value="ECO:0007669"/>
    <property type="project" value="InterPro"/>
</dbReference>
<dbReference type="PROSITE" id="PS00354">
    <property type="entry name" value="HMGI_Y"/>
    <property type="match status" value="1"/>
</dbReference>
<keyword evidence="3" id="KW-0235">DNA replication</keyword>
<feature type="domain" description="PWWP" evidence="6">
    <location>
        <begin position="49"/>
        <end position="94"/>
    </location>
</feature>
<evidence type="ECO:0000259" key="6">
    <source>
        <dbReference type="PROSITE" id="PS50812"/>
    </source>
</evidence>
<feature type="compositionally biased region" description="Acidic residues" evidence="5">
    <location>
        <begin position="163"/>
        <end position="172"/>
    </location>
</feature>
<dbReference type="GO" id="GO:0031390">
    <property type="term" value="C:Ctf18 RFC-like complex"/>
    <property type="evidence" value="ECO:0007669"/>
    <property type="project" value="InterPro"/>
</dbReference>
<protein>
    <submittedName>
        <fullName evidence="7">Sister chromatid cohesion protein DCC1</fullName>
    </submittedName>
</protein>
<sequence>MSERIDLNNTSQSLAPPKRGRGRPRKNPPPPAHPRPPDPDTPMVSGFAPGDMVWGKKLNHAAWPGLIYSAGGNSTGHEAQLLVSYFGDKAFAWVQAAVAKAHLRAFDGFRALPDPPQYTLELGLLPHVPLPLPNPKADTDAAAAFTTPASSSRRGRKRKEELVKDDDSDEDWDPSKRGATDLDSDVDFDHRRGFFSKHKDSKAPSVYEDKELLENFGCKKGRKKPVRSLGPAPKPEASDDKDQFMTVDGQRGRRKSAGSLYSARKAEDSYWCDIIISDFDDGDSDYEGCKRKRPSQNTNRSANKKMKQEEPPQGAPSDMENGAPADPSSNEKPADGPAALILHFSSPEAIPSVDDINSIFRIHGPIVERETVITKKSKIAKAFGPHDDLVLLEAADDLLPDLLQGRVTVRGRPDEDAVLCTPCATYSMKFVGTSNSMFLIPPGEPSAKCLRPDNTSGNANALAATIKLAPGSIELVRVAPRLDKLKSLLRERPYILDEDIGDDDLQHKNKKGLYTWQDLCKLIQASDGELLDALNALSAVDIDGFWRTVDASSVNTILDMILHNSVLRDWPLKAMPESDVLSVMGSDGFTRNIVTHCLNRFGTRVEQEARSFWSLDEKRVCLQFARRALGAGKMKLSNFMEKWKRSIPSGMCCPDLQMLEGEVLCEKLGAETWVHAFSVTDLPLAPAERFAALFRERAKWEWKDLQPYIRDLHVPGASSEGLLIKYTRRSQPNAEAEPIFTAR</sequence>
<evidence type="ECO:0000256" key="2">
    <source>
        <dbReference type="ARBA" id="ARBA00007017"/>
    </source>
</evidence>
<feature type="region of interest" description="Disordered" evidence="5">
    <location>
        <begin position="221"/>
        <end position="260"/>
    </location>
</feature>
<comment type="similarity">
    <text evidence="2">Belongs to the DCC1 family.</text>
</comment>
<dbReference type="PANTHER" id="PTHR13395:SF6">
    <property type="entry name" value="SISTER CHROMATID COHESION PROTEIN DCC1"/>
    <property type="match status" value="1"/>
</dbReference>